<evidence type="ECO:0000256" key="4">
    <source>
        <dbReference type="ARBA" id="ARBA00023316"/>
    </source>
</evidence>
<keyword evidence="7" id="KW-1185">Reference proteome</keyword>
<evidence type="ECO:0000313" key="6">
    <source>
        <dbReference type="EMBL" id="MEG3157366.1"/>
    </source>
</evidence>
<keyword evidence="4" id="KW-0961">Cell wall biogenesis/degradation</keyword>
<dbReference type="InterPro" id="IPR002502">
    <property type="entry name" value="Amidase_domain"/>
</dbReference>
<sequence length="229" mass="25419">MGQSLTSKVTNTTRKTVSVPVYVDEQGYVQNAGFVFKPIRALEHGALQGPRAIVLHRTVSSTARSSLNAFARGIGTHFLVDKDGTIYQTASLIQKTYHVGPIRSRCFDEGSCDAAEQSAVELLARRQAYREMHNREKAKPYPDRFPMNEDSVGIEVVAMYTEATRQWDPPTPGQSEAIALLARILKTQYSLTDADIYEHDRISRKTAGEGAGLYDRTDGVPVRFPPPVF</sequence>
<organism evidence="6 7">
    <name type="scientific">Lysobacter zhanggongensis</name>
    <dbReference type="NCBI Taxonomy" id="1774951"/>
    <lineage>
        <taxon>Bacteria</taxon>
        <taxon>Pseudomonadati</taxon>
        <taxon>Pseudomonadota</taxon>
        <taxon>Gammaproteobacteria</taxon>
        <taxon>Lysobacterales</taxon>
        <taxon>Lysobacteraceae</taxon>
        <taxon>Lysobacter</taxon>
    </lineage>
</organism>
<evidence type="ECO:0000256" key="3">
    <source>
        <dbReference type="ARBA" id="ARBA00022801"/>
    </source>
</evidence>
<evidence type="ECO:0000313" key="7">
    <source>
        <dbReference type="Proteomes" id="UP001334501"/>
    </source>
</evidence>
<dbReference type="InterPro" id="IPR036505">
    <property type="entry name" value="Amidase/PGRP_sf"/>
</dbReference>
<evidence type="ECO:0000256" key="1">
    <source>
        <dbReference type="ARBA" id="ARBA00001561"/>
    </source>
</evidence>
<name>A0ABU7YPD4_9GAMM</name>
<dbReference type="InterPro" id="IPR051206">
    <property type="entry name" value="NAMLAA_amidase_2"/>
</dbReference>
<dbReference type="CDD" id="cd06583">
    <property type="entry name" value="PGRP"/>
    <property type="match status" value="1"/>
</dbReference>
<accession>A0ABU7YPD4</accession>
<dbReference type="EMBL" id="JAXGFO010000021">
    <property type="protein sequence ID" value="MEG3157366.1"/>
    <property type="molecule type" value="Genomic_DNA"/>
</dbReference>
<dbReference type="Pfam" id="PF01510">
    <property type="entry name" value="Amidase_2"/>
    <property type="match status" value="1"/>
</dbReference>
<feature type="domain" description="N-acetylmuramoyl-L-alanine amidase" evidence="5">
    <location>
        <begin position="40"/>
        <end position="210"/>
    </location>
</feature>
<dbReference type="Proteomes" id="UP001334501">
    <property type="component" value="Unassembled WGS sequence"/>
</dbReference>
<dbReference type="SMART" id="SM00644">
    <property type="entry name" value="Ami_2"/>
    <property type="match status" value="1"/>
</dbReference>
<reference evidence="6 7" key="1">
    <citation type="journal article" date="2017" name="Curr. Microbiol.">
        <title>Lysobacter zhanggongensis sp. nov. Isolated from a Pit Mud.</title>
        <authorList>
            <person name="Zhang X.F."/>
            <person name="Wang H.H."/>
            <person name="Sun X.Y."/>
            <person name="Pan C.M."/>
        </authorList>
    </citation>
    <scope>NUCLEOTIDE SEQUENCE [LARGE SCALE GENOMIC DNA]</scope>
    <source>
        <strain evidence="6 7">ZGLJ7-1</strain>
    </source>
</reference>
<comment type="caution">
    <text evidence="6">The sequence shown here is derived from an EMBL/GenBank/DDBJ whole genome shotgun (WGS) entry which is preliminary data.</text>
</comment>
<comment type="catalytic activity">
    <reaction evidence="1">
        <text>Hydrolyzes the link between N-acetylmuramoyl residues and L-amino acid residues in certain cell-wall glycopeptides.</text>
        <dbReference type="EC" id="3.5.1.28"/>
    </reaction>
</comment>
<dbReference type="PANTHER" id="PTHR30417">
    <property type="entry name" value="N-ACETYLMURAMOYL-L-ALANINE AMIDASE AMID"/>
    <property type="match status" value="1"/>
</dbReference>
<keyword evidence="3" id="KW-0378">Hydrolase</keyword>
<dbReference type="PANTHER" id="PTHR30417:SF1">
    <property type="entry name" value="N-ACETYLMURAMOYL-L-ALANINE AMIDASE AMID"/>
    <property type="match status" value="1"/>
</dbReference>
<dbReference type="EC" id="3.5.1.28" evidence="2"/>
<proteinExistence type="predicted"/>
<dbReference type="SUPFAM" id="SSF55846">
    <property type="entry name" value="N-acetylmuramoyl-L-alanine amidase-like"/>
    <property type="match status" value="1"/>
</dbReference>
<evidence type="ECO:0000256" key="2">
    <source>
        <dbReference type="ARBA" id="ARBA00011901"/>
    </source>
</evidence>
<protein>
    <recommendedName>
        <fullName evidence="2">N-acetylmuramoyl-L-alanine amidase</fullName>
        <ecNumber evidence="2">3.5.1.28</ecNumber>
    </recommendedName>
</protein>
<dbReference type="Gene3D" id="3.40.80.10">
    <property type="entry name" value="Peptidoglycan recognition protein-like"/>
    <property type="match status" value="1"/>
</dbReference>
<gene>
    <name evidence="6" type="ORF">SNE33_05595</name>
</gene>
<evidence type="ECO:0000259" key="5">
    <source>
        <dbReference type="SMART" id="SM00644"/>
    </source>
</evidence>